<evidence type="ECO:0000313" key="8">
    <source>
        <dbReference type="Proteomes" id="UP000265515"/>
    </source>
</evidence>
<feature type="transmembrane region" description="Helical" evidence="6">
    <location>
        <begin position="191"/>
        <end position="207"/>
    </location>
</feature>
<dbReference type="GO" id="GO:0071786">
    <property type="term" value="P:endoplasmic reticulum tubular network organization"/>
    <property type="evidence" value="ECO:0007669"/>
    <property type="project" value="TreeGrafter"/>
</dbReference>
<dbReference type="EMBL" id="BFEA01000501">
    <property type="protein sequence ID" value="GBG85032.1"/>
    <property type="molecule type" value="Genomic_DNA"/>
</dbReference>
<accession>A0A388LS54</accession>
<dbReference type="GO" id="GO:0016020">
    <property type="term" value="C:membrane"/>
    <property type="evidence" value="ECO:0007669"/>
    <property type="project" value="UniProtKB-SubCell"/>
</dbReference>
<sequence length="276" mass="30072">MCLGRLAGEVVGRCFGLLGGEVVGRCFVPLGGDVVGMCFGRLGGEVVGRCLGWLGGEVVGRWWVGASPGLVGRWWIVASAGSVGGALAVSVGMFFGWFGGDVLRPLGGEVVLVMAVVHYFPLTPSLLSSRAYKYTLFGAAFTYAFSIYLQHAVPSPMKLASIKAWFGRVAASSDFLSLLYCFIFISNMTPIVLVVIPLGAVGLYQCSQHLKRNFSRAALYRNYLQKGCLWLEQNATQIQLFSANAEVFVGFMLIIRAFTLLSEFYALRNVLYYLEH</sequence>
<dbReference type="Proteomes" id="UP000265515">
    <property type="component" value="Unassembled WGS sequence"/>
</dbReference>
<dbReference type="GO" id="GO:0061024">
    <property type="term" value="P:membrane organization"/>
    <property type="evidence" value="ECO:0007669"/>
    <property type="project" value="TreeGrafter"/>
</dbReference>
<evidence type="ECO:0000256" key="6">
    <source>
        <dbReference type="SAM" id="Phobius"/>
    </source>
</evidence>
<comment type="similarity">
    <text evidence="2">Belongs to the PER33/POM33 family.</text>
</comment>
<feature type="transmembrane region" description="Helical" evidence="6">
    <location>
        <begin position="74"/>
        <end position="95"/>
    </location>
</feature>
<feature type="transmembrane region" description="Helical" evidence="6">
    <location>
        <begin position="102"/>
        <end position="122"/>
    </location>
</feature>
<dbReference type="PANTHER" id="PTHR12703">
    <property type="entry name" value="TRANSMEMBRANE PROTEIN 33"/>
    <property type="match status" value="1"/>
</dbReference>
<feature type="transmembrane region" description="Helical" evidence="6">
    <location>
        <begin position="247"/>
        <end position="267"/>
    </location>
</feature>
<keyword evidence="5 6" id="KW-0472">Membrane</keyword>
<dbReference type="OrthoDB" id="2017147at2759"/>
<evidence type="ECO:0000256" key="1">
    <source>
        <dbReference type="ARBA" id="ARBA00004141"/>
    </source>
</evidence>
<keyword evidence="3 6" id="KW-0812">Transmembrane</keyword>
<dbReference type="STRING" id="69332.A0A388LS54"/>
<evidence type="ECO:0000256" key="2">
    <source>
        <dbReference type="ARBA" id="ARBA00007322"/>
    </source>
</evidence>
<dbReference type="PANTHER" id="PTHR12703:SF4">
    <property type="entry name" value="TRANSMEMBRANE PROTEIN 33"/>
    <property type="match status" value="1"/>
</dbReference>
<reference evidence="7 8" key="1">
    <citation type="journal article" date="2018" name="Cell">
        <title>The Chara Genome: Secondary Complexity and Implications for Plant Terrestrialization.</title>
        <authorList>
            <person name="Nishiyama T."/>
            <person name="Sakayama H."/>
            <person name="Vries J.D."/>
            <person name="Buschmann H."/>
            <person name="Saint-Marcoux D."/>
            <person name="Ullrich K.K."/>
            <person name="Haas F.B."/>
            <person name="Vanderstraeten L."/>
            <person name="Becker D."/>
            <person name="Lang D."/>
            <person name="Vosolsobe S."/>
            <person name="Rombauts S."/>
            <person name="Wilhelmsson P.K.I."/>
            <person name="Janitza P."/>
            <person name="Kern R."/>
            <person name="Heyl A."/>
            <person name="Rumpler F."/>
            <person name="Villalobos L.I.A.C."/>
            <person name="Clay J.M."/>
            <person name="Skokan R."/>
            <person name="Toyoda A."/>
            <person name="Suzuki Y."/>
            <person name="Kagoshima H."/>
            <person name="Schijlen E."/>
            <person name="Tajeshwar N."/>
            <person name="Catarino B."/>
            <person name="Hetherington A.J."/>
            <person name="Saltykova A."/>
            <person name="Bonnot C."/>
            <person name="Breuninger H."/>
            <person name="Symeonidi A."/>
            <person name="Radhakrishnan G.V."/>
            <person name="Van Nieuwerburgh F."/>
            <person name="Deforce D."/>
            <person name="Chang C."/>
            <person name="Karol K.G."/>
            <person name="Hedrich R."/>
            <person name="Ulvskov P."/>
            <person name="Glockner G."/>
            <person name="Delwiche C.F."/>
            <person name="Petrasek J."/>
            <person name="Van de Peer Y."/>
            <person name="Friml J."/>
            <person name="Beilby M."/>
            <person name="Dolan L."/>
            <person name="Kohara Y."/>
            <person name="Sugano S."/>
            <person name="Fujiyama A."/>
            <person name="Delaux P.-M."/>
            <person name="Quint M."/>
            <person name="TheiBen G."/>
            <person name="Hagemann M."/>
            <person name="Harholt J."/>
            <person name="Dunand C."/>
            <person name="Zachgo S."/>
            <person name="Langdale J."/>
            <person name="Maumus F."/>
            <person name="Straeten D.V.D."/>
            <person name="Gould S.B."/>
            <person name="Rensing S.A."/>
        </authorList>
    </citation>
    <scope>NUCLEOTIDE SEQUENCE [LARGE SCALE GENOMIC DNA]</scope>
    <source>
        <strain evidence="7 8">S276</strain>
    </source>
</reference>
<gene>
    <name evidence="7" type="ORF">CBR_g39496</name>
</gene>
<evidence type="ECO:0000256" key="4">
    <source>
        <dbReference type="ARBA" id="ARBA00022989"/>
    </source>
</evidence>
<evidence type="ECO:0000313" key="7">
    <source>
        <dbReference type="EMBL" id="GBG85032.1"/>
    </source>
</evidence>
<proteinExistence type="inferred from homology"/>
<organism evidence="7 8">
    <name type="scientific">Chara braunii</name>
    <name type="common">Braun's stonewort</name>
    <dbReference type="NCBI Taxonomy" id="69332"/>
    <lineage>
        <taxon>Eukaryota</taxon>
        <taxon>Viridiplantae</taxon>
        <taxon>Streptophyta</taxon>
        <taxon>Charophyceae</taxon>
        <taxon>Charales</taxon>
        <taxon>Characeae</taxon>
        <taxon>Chara</taxon>
    </lineage>
</organism>
<feature type="transmembrane region" description="Helical" evidence="6">
    <location>
        <begin position="134"/>
        <end position="153"/>
    </location>
</feature>
<dbReference type="Gramene" id="GBG85032">
    <property type="protein sequence ID" value="GBG85032"/>
    <property type="gene ID" value="CBR_g39496"/>
</dbReference>
<evidence type="ECO:0000256" key="5">
    <source>
        <dbReference type="ARBA" id="ARBA00023136"/>
    </source>
</evidence>
<dbReference type="Pfam" id="PF03661">
    <property type="entry name" value="TMEM33_Pom33"/>
    <property type="match status" value="1"/>
</dbReference>
<comment type="subcellular location">
    <subcellularLocation>
        <location evidence="1">Membrane</location>
        <topology evidence="1">Multi-pass membrane protein</topology>
    </subcellularLocation>
</comment>
<evidence type="ECO:0000256" key="3">
    <source>
        <dbReference type="ARBA" id="ARBA00022692"/>
    </source>
</evidence>
<name>A0A388LS54_CHABU</name>
<protein>
    <submittedName>
        <fullName evidence="7">Uncharacterized protein</fullName>
    </submittedName>
</protein>
<comment type="caution">
    <text evidence="7">The sequence shown here is derived from an EMBL/GenBank/DDBJ whole genome shotgun (WGS) entry which is preliminary data.</text>
</comment>
<dbReference type="GO" id="GO:0005783">
    <property type="term" value="C:endoplasmic reticulum"/>
    <property type="evidence" value="ECO:0007669"/>
    <property type="project" value="TreeGrafter"/>
</dbReference>
<keyword evidence="4 6" id="KW-1133">Transmembrane helix</keyword>
<dbReference type="AlphaFoldDB" id="A0A388LS54"/>
<keyword evidence="8" id="KW-1185">Reference proteome</keyword>
<dbReference type="InterPro" id="IPR005344">
    <property type="entry name" value="TMEM33/Pom33"/>
</dbReference>
<dbReference type="InterPro" id="IPR051645">
    <property type="entry name" value="PER33/POM33_regulator"/>
</dbReference>